<reference evidence="2 3" key="1">
    <citation type="submission" date="2023-08" db="EMBL/GenBank/DDBJ databases">
        <title>Black Yeasts Isolated from many extreme environments.</title>
        <authorList>
            <person name="Coleine C."/>
            <person name="Stajich J.E."/>
            <person name="Selbmann L."/>
        </authorList>
    </citation>
    <scope>NUCLEOTIDE SEQUENCE [LARGE SCALE GENOMIC DNA]</scope>
    <source>
        <strain evidence="2 3">CCFEE 5885</strain>
    </source>
</reference>
<name>A0ABR0K9Q0_9EURO</name>
<proteinExistence type="predicted"/>
<feature type="compositionally biased region" description="Low complexity" evidence="1">
    <location>
        <begin position="88"/>
        <end position="116"/>
    </location>
</feature>
<evidence type="ECO:0000313" key="2">
    <source>
        <dbReference type="EMBL" id="KAK5092476.1"/>
    </source>
</evidence>
<dbReference type="Proteomes" id="UP001345013">
    <property type="component" value="Unassembled WGS sequence"/>
</dbReference>
<evidence type="ECO:0000256" key="1">
    <source>
        <dbReference type="SAM" id="MobiDB-lite"/>
    </source>
</evidence>
<gene>
    <name evidence="2" type="ORF">LTR24_005179</name>
</gene>
<evidence type="ECO:0000313" key="3">
    <source>
        <dbReference type="Proteomes" id="UP001345013"/>
    </source>
</evidence>
<accession>A0ABR0K9Q0</accession>
<feature type="region of interest" description="Disordered" evidence="1">
    <location>
        <begin position="84"/>
        <end position="135"/>
    </location>
</feature>
<keyword evidence="3" id="KW-1185">Reference proteome</keyword>
<feature type="compositionally biased region" description="Basic and acidic residues" evidence="1">
    <location>
        <begin position="25"/>
        <end position="52"/>
    </location>
</feature>
<protein>
    <submittedName>
        <fullName evidence="2">Uncharacterized protein</fullName>
    </submittedName>
</protein>
<feature type="compositionally biased region" description="Basic residues" evidence="1">
    <location>
        <begin position="123"/>
        <end position="135"/>
    </location>
</feature>
<comment type="caution">
    <text evidence="2">The sequence shown here is derived from an EMBL/GenBank/DDBJ whole genome shotgun (WGS) entry which is preliminary data.</text>
</comment>
<dbReference type="EMBL" id="JAVRRG010000057">
    <property type="protein sequence ID" value="KAK5092476.1"/>
    <property type="molecule type" value="Genomic_DNA"/>
</dbReference>
<feature type="region of interest" description="Disordered" evidence="1">
    <location>
        <begin position="18"/>
        <end position="69"/>
    </location>
</feature>
<organism evidence="2 3">
    <name type="scientific">Lithohypha guttulata</name>
    <dbReference type="NCBI Taxonomy" id="1690604"/>
    <lineage>
        <taxon>Eukaryota</taxon>
        <taxon>Fungi</taxon>
        <taxon>Dikarya</taxon>
        <taxon>Ascomycota</taxon>
        <taxon>Pezizomycotina</taxon>
        <taxon>Eurotiomycetes</taxon>
        <taxon>Chaetothyriomycetidae</taxon>
        <taxon>Chaetothyriales</taxon>
        <taxon>Trichomeriaceae</taxon>
        <taxon>Lithohypha</taxon>
    </lineage>
</organism>
<sequence>MAPQTDLISAMMAKNLAQLRLTPRSKPEPRAPELEVRQDRSQDAKPLAEVKAEPNSPPPNTATAPSSSVNLYLTEEHLSAIREELKRNTPGPASATTTTTTTTSNSPSSLCSLSTPELATGKGKAKKKKKSKKVHWREEMMKPYNQYKADKRAAYDNLLERK</sequence>